<proteinExistence type="predicted"/>
<accession>A0ACB8V7E0</accession>
<reference evidence="1" key="1">
    <citation type="journal article" date="2022" name="bioRxiv">
        <title>Population genetic analysis of Ophidiomyces ophidiicola, the causative agent of snake fungal disease, indicates recent introductions to the USA.</title>
        <authorList>
            <person name="Ladner J.T."/>
            <person name="Palmer J.M."/>
            <person name="Ettinger C.L."/>
            <person name="Stajich J.E."/>
            <person name="Farrell T.M."/>
            <person name="Glorioso B.M."/>
            <person name="Lawson B."/>
            <person name="Price S.J."/>
            <person name="Stengle A.G."/>
            <person name="Grear D.A."/>
            <person name="Lorch J.M."/>
        </authorList>
    </citation>
    <scope>NUCLEOTIDE SEQUENCE</scope>
    <source>
        <strain evidence="1">NWHC 24266-5</strain>
    </source>
</reference>
<gene>
    <name evidence="1" type="ORF">LOY88_000735</name>
</gene>
<evidence type="ECO:0000313" key="1">
    <source>
        <dbReference type="EMBL" id="KAI2392350.1"/>
    </source>
</evidence>
<sequence length="870" mass="96544">MSAVNTSEPVVVSDAALDGNVGEPRSDAPGEVQIGEDAAPGYVPRPKRVACTVCRRRKLRCDGVKPNCGNCTRLGHACAYNEVRKKSGPKRGYVKQLEARLAQVETLLKVQDAGETPQGPLGSSDTRFQTSQNGSMESIDYAPAPDSESSLPLYSYVDLPSNPVDIPATNLGIGEDVPWEMIGLGLEEALPTQDAIDDLNNIYFQKIHPSSPMIHKPRYYAAMNLSPAMRPPICLRYMMWAHAAAVTDRYQSLHPHFYQRARKYAEMDEMKGLGESLITVAHAQCWVLITSYEFKMMYFPRAWMSAGRATRLSLMMGLHRQDGLGLDVKQCIPPARDWTEREERRRTFWVAFCQDRYASVGTGWPMMVDERDILTYLPASDEAFLSCRAQKSMSLSDALAGQGASTLSSFASVVILTCHLGRNLHHLHRPSANDKDHDLNGEFWKRHRALDNILLNTSLSLPNHLRLPEGVNDPTVVFCNMCIHTSTICLHQAAIFKAEKNHMPNQIAAESKRRCIIAADQITNIMKMISHLDLTVMNPFLSFCLYVAARVFVQYLRSRSEDLTVRSSLQFLISAMNALKSKNPLSQSFLVQLEFDLENSNLETPSVVCSSLPCTLQQPDPELTDVAKPDNSTLSDQNATGTRKTSSVEQDGEVQYAKGIFSSNISLPSRQKPNNKEKPHSTPHSTYYRVPNSSGDTTEASFSALLDEQRRALAMDIDMATDISTTSDRQQSNSDHSTPNTHQSSSNISLSPHTIDYGPSSPKQQHKSSQTKSQPHIPVTSPDFDTGAIAPDLTFNPFNVQSTVGNPFGFTASWNYSNQNRTQPEEGGNPLPASTNITSASLGADLMFFEDLSWMQNATGNIIDWNNWQH</sequence>
<organism evidence="1">
    <name type="scientific">Ophidiomyces ophidiicola</name>
    <dbReference type="NCBI Taxonomy" id="1387563"/>
    <lineage>
        <taxon>Eukaryota</taxon>
        <taxon>Fungi</taxon>
        <taxon>Dikarya</taxon>
        <taxon>Ascomycota</taxon>
        <taxon>Pezizomycotina</taxon>
        <taxon>Eurotiomycetes</taxon>
        <taxon>Eurotiomycetidae</taxon>
        <taxon>Onygenales</taxon>
        <taxon>Onygenaceae</taxon>
        <taxon>Ophidiomyces</taxon>
    </lineage>
</organism>
<dbReference type="EMBL" id="JALBCA010000007">
    <property type="protein sequence ID" value="KAI2392350.1"/>
    <property type="molecule type" value="Genomic_DNA"/>
</dbReference>
<name>A0ACB8V7E0_9EURO</name>
<comment type="caution">
    <text evidence="1">The sequence shown here is derived from an EMBL/GenBank/DDBJ whole genome shotgun (WGS) entry which is preliminary data.</text>
</comment>
<protein>
    <submittedName>
        <fullName evidence="1">Uncharacterized protein</fullName>
    </submittedName>
</protein>